<dbReference type="Pfam" id="PF08442">
    <property type="entry name" value="ATP-grasp_2"/>
    <property type="match status" value="1"/>
</dbReference>
<evidence type="ECO:0000256" key="1">
    <source>
        <dbReference type="ARBA" id="ARBA00001946"/>
    </source>
</evidence>
<dbReference type="GO" id="GO:0006104">
    <property type="term" value="P:succinyl-CoA metabolic process"/>
    <property type="evidence" value="ECO:0007669"/>
    <property type="project" value="TreeGrafter"/>
</dbReference>
<name>A0A6J5ZF45_9ZZZZ</name>
<dbReference type="EMBL" id="CAFBNH010000003">
    <property type="protein sequence ID" value="CAB4942163.1"/>
    <property type="molecule type" value="Genomic_DNA"/>
</dbReference>
<evidence type="ECO:0000313" key="11">
    <source>
        <dbReference type="EMBL" id="CAB4721599.1"/>
    </source>
</evidence>
<dbReference type="PIRSF" id="PIRSF001554">
    <property type="entry name" value="SucCS_beta"/>
    <property type="match status" value="1"/>
</dbReference>
<dbReference type="Pfam" id="PF00549">
    <property type="entry name" value="Ligase_CoA"/>
    <property type="match status" value="1"/>
</dbReference>
<dbReference type="FunFam" id="3.30.1490.20:FF:000014">
    <property type="entry name" value="Succinate--CoA ligase [ADP-forming] subunit beta"/>
    <property type="match status" value="1"/>
</dbReference>
<evidence type="ECO:0000313" key="9">
    <source>
        <dbReference type="EMBL" id="CAB4341211.1"/>
    </source>
</evidence>
<keyword evidence="2" id="KW-0816">Tricarboxylic acid cycle</keyword>
<evidence type="ECO:0000313" key="15">
    <source>
        <dbReference type="EMBL" id="CAB4942163.1"/>
    </source>
</evidence>
<keyword evidence="4" id="KW-0479">Metal-binding</keyword>
<evidence type="ECO:0000313" key="17">
    <source>
        <dbReference type="EMBL" id="CAB5070311.1"/>
    </source>
</evidence>
<dbReference type="EMBL" id="CAFABH010000023">
    <property type="protein sequence ID" value="CAB4831882.1"/>
    <property type="molecule type" value="Genomic_DNA"/>
</dbReference>
<organism evidence="9">
    <name type="scientific">freshwater metagenome</name>
    <dbReference type="NCBI Taxonomy" id="449393"/>
    <lineage>
        <taxon>unclassified sequences</taxon>
        <taxon>metagenomes</taxon>
        <taxon>ecological metagenomes</taxon>
    </lineage>
</organism>
<dbReference type="PANTHER" id="PTHR11815:SF10">
    <property type="entry name" value="SUCCINATE--COA LIGASE [GDP-FORMING] SUBUNIT BETA, MITOCHONDRIAL"/>
    <property type="match status" value="1"/>
</dbReference>
<dbReference type="PROSITE" id="PS50975">
    <property type="entry name" value="ATP_GRASP"/>
    <property type="match status" value="1"/>
</dbReference>
<accession>A0A6J5ZF45</accession>
<dbReference type="GO" id="GO:0005829">
    <property type="term" value="C:cytosol"/>
    <property type="evidence" value="ECO:0007669"/>
    <property type="project" value="TreeGrafter"/>
</dbReference>
<dbReference type="GO" id="GO:0004775">
    <property type="term" value="F:succinate-CoA ligase (ADP-forming) activity"/>
    <property type="evidence" value="ECO:0007669"/>
    <property type="project" value="TreeGrafter"/>
</dbReference>
<protein>
    <submittedName>
        <fullName evidence="9">Unannotated protein</fullName>
    </submittedName>
</protein>
<evidence type="ECO:0000259" key="8">
    <source>
        <dbReference type="PROSITE" id="PS50975"/>
    </source>
</evidence>
<keyword evidence="7" id="KW-0460">Magnesium</keyword>
<dbReference type="EMBL" id="CAEZXO010000001">
    <property type="protein sequence ID" value="CAB4684857.1"/>
    <property type="molecule type" value="Genomic_DNA"/>
</dbReference>
<dbReference type="EMBL" id="CAEZYM010000004">
    <property type="protein sequence ID" value="CAB4721599.1"/>
    <property type="molecule type" value="Genomic_DNA"/>
</dbReference>
<dbReference type="HAMAP" id="MF_00558">
    <property type="entry name" value="Succ_CoA_beta"/>
    <property type="match status" value="1"/>
</dbReference>
<dbReference type="GO" id="GO:0042709">
    <property type="term" value="C:succinate-CoA ligase complex"/>
    <property type="evidence" value="ECO:0007669"/>
    <property type="project" value="TreeGrafter"/>
</dbReference>
<dbReference type="EMBL" id="CAEZZW010000001">
    <property type="protein sequence ID" value="CAB4769049.1"/>
    <property type="molecule type" value="Genomic_DNA"/>
</dbReference>
<dbReference type="EMBL" id="CAFBOC010000005">
    <property type="protein sequence ID" value="CAB4973409.1"/>
    <property type="molecule type" value="Genomic_DNA"/>
</dbReference>
<dbReference type="GO" id="GO:0005524">
    <property type="term" value="F:ATP binding"/>
    <property type="evidence" value="ECO:0007669"/>
    <property type="project" value="UniProtKB-KW"/>
</dbReference>
<dbReference type="PANTHER" id="PTHR11815">
    <property type="entry name" value="SUCCINYL-COA SYNTHETASE BETA CHAIN"/>
    <property type="match status" value="1"/>
</dbReference>
<dbReference type="InterPro" id="IPR017866">
    <property type="entry name" value="Succ-CoA_synthase_bsu_CS"/>
</dbReference>
<dbReference type="SUPFAM" id="SSF52210">
    <property type="entry name" value="Succinyl-CoA synthetase domains"/>
    <property type="match status" value="1"/>
</dbReference>
<evidence type="ECO:0000256" key="6">
    <source>
        <dbReference type="ARBA" id="ARBA00022840"/>
    </source>
</evidence>
<dbReference type="GO" id="GO:0046872">
    <property type="term" value="F:metal ion binding"/>
    <property type="evidence" value="ECO:0007669"/>
    <property type="project" value="UniProtKB-KW"/>
</dbReference>
<evidence type="ECO:0000313" key="13">
    <source>
        <dbReference type="EMBL" id="CAB4831882.1"/>
    </source>
</evidence>
<evidence type="ECO:0000313" key="12">
    <source>
        <dbReference type="EMBL" id="CAB4769049.1"/>
    </source>
</evidence>
<dbReference type="FunFam" id="3.40.50.261:FF:000007">
    <property type="entry name" value="Succinate--CoA ligase [ADP-forming] subunit beta"/>
    <property type="match status" value="1"/>
</dbReference>
<evidence type="ECO:0000256" key="3">
    <source>
        <dbReference type="ARBA" id="ARBA00022598"/>
    </source>
</evidence>
<dbReference type="FunFam" id="3.30.470.20:FF:000002">
    <property type="entry name" value="Succinate--CoA ligase [ADP-forming] subunit beta"/>
    <property type="match status" value="1"/>
</dbReference>
<keyword evidence="3" id="KW-0436">Ligase</keyword>
<dbReference type="NCBIfam" id="NF001913">
    <property type="entry name" value="PRK00696.1"/>
    <property type="match status" value="1"/>
</dbReference>
<dbReference type="InterPro" id="IPR011761">
    <property type="entry name" value="ATP-grasp"/>
</dbReference>
<evidence type="ECO:0000256" key="7">
    <source>
        <dbReference type="ARBA" id="ARBA00022842"/>
    </source>
</evidence>
<evidence type="ECO:0000256" key="5">
    <source>
        <dbReference type="ARBA" id="ARBA00022741"/>
    </source>
</evidence>
<reference evidence="9" key="1">
    <citation type="submission" date="2020-05" db="EMBL/GenBank/DDBJ databases">
        <authorList>
            <person name="Chiriac C."/>
            <person name="Salcher M."/>
            <person name="Ghai R."/>
            <person name="Kavagutti S V."/>
        </authorList>
    </citation>
    <scope>NUCLEOTIDE SEQUENCE</scope>
</reference>
<comment type="cofactor">
    <cofactor evidence="1">
        <name>Mg(2+)</name>
        <dbReference type="ChEBI" id="CHEBI:18420"/>
    </cofactor>
</comment>
<dbReference type="InterPro" id="IPR005809">
    <property type="entry name" value="Succ_CoA_ligase-like_bsu"/>
</dbReference>
<dbReference type="EMBL" id="CAFBQX010000001">
    <property type="protein sequence ID" value="CAB5070311.1"/>
    <property type="molecule type" value="Genomic_DNA"/>
</dbReference>
<evidence type="ECO:0000313" key="14">
    <source>
        <dbReference type="EMBL" id="CAB4862974.1"/>
    </source>
</evidence>
<evidence type="ECO:0000313" key="16">
    <source>
        <dbReference type="EMBL" id="CAB4973409.1"/>
    </source>
</evidence>
<dbReference type="Gene3D" id="3.30.1490.20">
    <property type="entry name" value="ATP-grasp fold, A domain"/>
    <property type="match status" value="1"/>
</dbReference>
<dbReference type="InterPro" id="IPR005811">
    <property type="entry name" value="SUCC_ACL_C"/>
</dbReference>
<dbReference type="SUPFAM" id="SSF56059">
    <property type="entry name" value="Glutathione synthetase ATP-binding domain-like"/>
    <property type="match status" value="1"/>
</dbReference>
<evidence type="ECO:0000256" key="4">
    <source>
        <dbReference type="ARBA" id="ARBA00022723"/>
    </source>
</evidence>
<dbReference type="GO" id="GO:0006099">
    <property type="term" value="P:tricarboxylic acid cycle"/>
    <property type="evidence" value="ECO:0007669"/>
    <property type="project" value="UniProtKB-KW"/>
</dbReference>
<dbReference type="InterPro" id="IPR013815">
    <property type="entry name" value="ATP_grasp_subdomain_1"/>
</dbReference>
<dbReference type="Gene3D" id="3.40.50.261">
    <property type="entry name" value="Succinyl-CoA synthetase domains"/>
    <property type="match status" value="1"/>
</dbReference>
<dbReference type="EMBL" id="CAFBLD010000003">
    <property type="protein sequence ID" value="CAB4862974.1"/>
    <property type="molecule type" value="Genomic_DNA"/>
</dbReference>
<dbReference type="InterPro" id="IPR016102">
    <property type="entry name" value="Succinyl-CoA_synth-like"/>
</dbReference>
<keyword evidence="6" id="KW-0067">ATP-binding</keyword>
<evidence type="ECO:0000256" key="2">
    <source>
        <dbReference type="ARBA" id="ARBA00022532"/>
    </source>
</evidence>
<keyword evidence="5" id="KW-0547">Nucleotide-binding</keyword>
<feature type="domain" description="ATP-grasp" evidence="8">
    <location>
        <begin position="9"/>
        <end position="225"/>
    </location>
</feature>
<dbReference type="InterPro" id="IPR013650">
    <property type="entry name" value="ATP-grasp_succ-CoA_synth-type"/>
</dbReference>
<sequence length="387" mass="40512">MDLFEYQARDLFEKHGVPVLAGAVATTADEAESAARSIGGKVVVKAQVKVGGRGKAGGVKVAEGSTQAREMASAILGMDIKGHIVKKVMIAQAAPIESEYYLAILLDRSNRTFLVMASVAGGMDIEQVAHETPEKLAKIPVNSNDGISPELARKIIKDAQFPSDVAEQVADTLALIWKLFVAEDATLVEINPLVKTSNGKIIALDGKVTLDDNADFRHADHEALIDHSATDPLEALAKEKSLNYVKLDGEVGIIGNGAGLVMSTLDVVAYAGEKFGGVRPANFLDIGGGASAQVMADGLSIILGDKDVKSVFVNVFGGITSCDAVANGIVQALEMLGDKATKPIVVRLDGNNVIEGRAILNQAAHPLIQQLDTMDGAAARAAELAAK</sequence>
<gene>
    <name evidence="10" type="ORF">UFOPK2510_00207</name>
    <name evidence="11" type="ORF">UFOPK2718_00529</name>
    <name evidence="12" type="ORF">UFOPK2936_00069</name>
    <name evidence="13" type="ORF">UFOPK3174_01209</name>
    <name evidence="14" type="ORF">UFOPK3328_00592</name>
    <name evidence="15" type="ORF">UFOPK3779_00627</name>
    <name evidence="16" type="ORF">UFOPK3913_00630</name>
    <name evidence="9" type="ORF">UFOPK4107_01026</name>
    <name evidence="17" type="ORF">UFOPK4403_00360</name>
</gene>
<dbReference type="EMBL" id="CAESAE010000005">
    <property type="protein sequence ID" value="CAB4341211.1"/>
    <property type="molecule type" value="Genomic_DNA"/>
</dbReference>
<dbReference type="PROSITE" id="PS01217">
    <property type="entry name" value="SUCCINYL_COA_LIG_3"/>
    <property type="match status" value="1"/>
</dbReference>
<dbReference type="NCBIfam" id="TIGR01016">
    <property type="entry name" value="sucCoAbeta"/>
    <property type="match status" value="1"/>
</dbReference>
<evidence type="ECO:0000313" key="10">
    <source>
        <dbReference type="EMBL" id="CAB4684857.1"/>
    </source>
</evidence>
<dbReference type="AlphaFoldDB" id="A0A6J5ZF45"/>
<dbReference type="Gene3D" id="3.30.470.20">
    <property type="entry name" value="ATP-grasp fold, B domain"/>
    <property type="match status" value="1"/>
</dbReference>
<proteinExistence type="inferred from homology"/>